<proteinExistence type="predicted"/>
<feature type="transmembrane region" description="Helical" evidence="1">
    <location>
        <begin position="298"/>
        <end position="319"/>
    </location>
</feature>
<keyword evidence="1" id="KW-1133">Transmembrane helix</keyword>
<sequence length="333" mass="37322">MPIVRLSGVDITSSAFLTASETWDSKRGRTRSPELPIRVLCLGLSRTGTVSLRAALAQLGYRPYHGLSMMENPPDAHLWRHILDNKFRGTAFSPFPSFGTITTAKFPSSSTDDEADGRVAWYRKYFDQVLSDSDACLDIPASLLAEELLSAYPGAKVIITVRDVDEWYSSWMATIKQKRTWAGRVWSFLLLKLDRASRLYIPIMEDCVKAKYGAVFEDSDPETAKNVYRSHLARVQELAPECLLFDVKDGWGPLCQFLGAQAPRIDDGAPAPFPRLNDREEWNQMFGTLMRKAVMRRILEITTVGAVLSFAVIMLSILYCRRGPNLEGSPVSS</sequence>
<dbReference type="InterPro" id="IPR027417">
    <property type="entry name" value="P-loop_NTPase"/>
</dbReference>
<dbReference type="InterPro" id="IPR040632">
    <property type="entry name" value="Sulfotransfer_4"/>
</dbReference>
<reference evidence="2 3" key="1">
    <citation type="submission" date="2023-01" db="EMBL/GenBank/DDBJ databases">
        <title>Analysis of 21 Apiospora genomes using comparative genomics revels a genus with tremendous synthesis potential of carbohydrate active enzymes and secondary metabolites.</title>
        <authorList>
            <person name="Sorensen T."/>
        </authorList>
    </citation>
    <scope>NUCLEOTIDE SEQUENCE [LARGE SCALE GENOMIC DNA]</scope>
    <source>
        <strain evidence="2 3">CBS 83171</strain>
    </source>
</reference>
<dbReference type="Pfam" id="PF17784">
    <property type="entry name" value="Sulfotransfer_4"/>
    <property type="match status" value="1"/>
</dbReference>
<dbReference type="PANTHER" id="PTHR36978:SF4">
    <property type="entry name" value="P-LOOP CONTAINING NUCLEOSIDE TRIPHOSPHATE HYDROLASE PROTEIN"/>
    <property type="match status" value="1"/>
</dbReference>
<accession>A0ABR1W4F8</accession>
<dbReference type="Proteomes" id="UP001446871">
    <property type="component" value="Unassembled WGS sequence"/>
</dbReference>
<gene>
    <name evidence="2" type="ORF">PG996_004547</name>
</gene>
<dbReference type="SUPFAM" id="SSF52540">
    <property type="entry name" value="P-loop containing nucleoside triphosphate hydrolases"/>
    <property type="match status" value="1"/>
</dbReference>
<dbReference type="EMBL" id="JAQQWM010000002">
    <property type="protein sequence ID" value="KAK8078377.1"/>
    <property type="molecule type" value="Genomic_DNA"/>
</dbReference>
<dbReference type="Gene3D" id="3.40.50.300">
    <property type="entry name" value="P-loop containing nucleotide triphosphate hydrolases"/>
    <property type="match status" value="1"/>
</dbReference>
<comment type="caution">
    <text evidence="2">The sequence shown here is derived from an EMBL/GenBank/DDBJ whole genome shotgun (WGS) entry which is preliminary data.</text>
</comment>
<evidence type="ECO:0000313" key="3">
    <source>
        <dbReference type="Proteomes" id="UP001446871"/>
    </source>
</evidence>
<evidence type="ECO:0000313" key="2">
    <source>
        <dbReference type="EMBL" id="KAK8078377.1"/>
    </source>
</evidence>
<evidence type="ECO:0000256" key="1">
    <source>
        <dbReference type="SAM" id="Phobius"/>
    </source>
</evidence>
<keyword evidence="1" id="KW-0812">Transmembrane</keyword>
<keyword evidence="1" id="KW-0472">Membrane</keyword>
<name>A0ABR1W4F8_9PEZI</name>
<keyword evidence="3" id="KW-1185">Reference proteome</keyword>
<dbReference type="PANTHER" id="PTHR36978">
    <property type="entry name" value="P-LOOP CONTAINING NUCLEOTIDE TRIPHOSPHATE HYDROLASE"/>
    <property type="match status" value="1"/>
</dbReference>
<organism evidence="2 3">
    <name type="scientific">Apiospora saccharicola</name>
    <dbReference type="NCBI Taxonomy" id="335842"/>
    <lineage>
        <taxon>Eukaryota</taxon>
        <taxon>Fungi</taxon>
        <taxon>Dikarya</taxon>
        <taxon>Ascomycota</taxon>
        <taxon>Pezizomycotina</taxon>
        <taxon>Sordariomycetes</taxon>
        <taxon>Xylariomycetidae</taxon>
        <taxon>Amphisphaeriales</taxon>
        <taxon>Apiosporaceae</taxon>
        <taxon>Apiospora</taxon>
    </lineage>
</organism>
<protein>
    <submittedName>
        <fullName evidence="2">NAD dependent epimerase/dehydratase</fullName>
    </submittedName>
</protein>